<feature type="transmembrane region" description="Helical" evidence="6">
    <location>
        <begin position="276"/>
        <end position="297"/>
    </location>
</feature>
<keyword evidence="4 6" id="KW-0472">Membrane</keyword>
<dbReference type="PROSITE" id="PS50850">
    <property type="entry name" value="MFS"/>
    <property type="match status" value="1"/>
</dbReference>
<feature type="transmembrane region" description="Helical" evidence="6">
    <location>
        <begin position="197"/>
        <end position="217"/>
    </location>
</feature>
<dbReference type="Pfam" id="PF07690">
    <property type="entry name" value="MFS_1"/>
    <property type="match status" value="1"/>
</dbReference>
<dbReference type="PANTHER" id="PTHR23518:SF2">
    <property type="entry name" value="MAJOR FACILITATOR SUPERFAMILY TRANSPORTER"/>
    <property type="match status" value="1"/>
</dbReference>
<feature type="transmembrane region" description="Helical" evidence="6">
    <location>
        <begin position="309"/>
        <end position="326"/>
    </location>
</feature>
<proteinExistence type="predicted"/>
<reference evidence="8 9" key="1">
    <citation type="journal article" date="2014" name="J. Microbiol.">
        <title>Diaminobutyricibacter tongyongensis gen. nov., sp. nov. and Homoserinibacter gongjuensis gen. nov., sp. nov. belong to the family Microbacteriaceae.</title>
        <authorList>
            <person name="Kim S.J."/>
            <person name="Ahn J.H."/>
            <person name="Weon H.Y."/>
            <person name="Hamada M."/>
            <person name="Suzuki K."/>
            <person name="Kwon S.W."/>
        </authorList>
    </citation>
    <scope>NUCLEOTIDE SEQUENCE [LARGE SCALE GENOMIC DNA]</scope>
    <source>
        <strain evidence="8 9">NBRC 108724</strain>
    </source>
</reference>
<keyword evidence="9" id="KW-1185">Reference proteome</keyword>
<dbReference type="GO" id="GO:0005886">
    <property type="term" value="C:plasma membrane"/>
    <property type="evidence" value="ECO:0007669"/>
    <property type="project" value="UniProtKB-SubCell"/>
</dbReference>
<feature type="transmembrane region" description="Helical" evidence="6">
    <location>
        <begin position="223"/>
        <end position="243"/>
    </location>
</feature>
<dbReference type="RefSeq" id="WP_163287885.1">
    <property type="nucleotide sequence ID" value="NZ_JAAGWY010000001.1"/>
</dbReference>
<feature type="domain" description="Major facilitator superfamily (MFS) profile" evidence="7">
    <location>
        <begin position="65"/>
        <end position="456"/>
    </location>
</feature>
<evidence type="ECO:0000256" key="6">
    <source>
        <dbReference type="SAM" id="Phobius"/>
    </source>
</evidence>
<feature type="transmembrane region" description="Helical" evidence="6">
    <location>
        <begin position="83"/>
        <end position="105"/>
    </location>
</feature>
<dbReference type="AlphaFoldDB" id="A0A6L9XTQ7"/>
<evidence type="ECO:0000313" key="9">
    <source>
        <dbReference type="Proteomes" id="UP000474967"/>
    </source>
</evidence>
<evidence type="ECO:0000256" key="2">
    <source>
        <dbReference type="ARBA" id="ARBA00022692"/>
    </source>
</evidence>
<dbReference type="InterPro" id="IPR011701">
    <property type="entry name" value="MFS"/>
</dbReference>
<organism evidence="8 9">
    <name type="scientific">Leifsonia tongyongensis</name>
    <dbReference type="NCBI Taxonomy" id="1268043"/>
    <lineage>
        <taxon>Bacteria</taxon>
        <taxon>Bacillati</taxon>
        <taxon>Actinomycetota</taxon>
        <taxon>Actinomycetes</taxon>
        <taxon>Micrococcales</taxon>
        <taxon>Microbacteriaceae</taxon>
        <taxon>Leifsonia</taxon>
    </lineage>
</organism>
<keyword evidence="3 6" id="KW-1133">Transmembrane helix</keyword>
<protein>
    <submittedName>
        <fullName evidence="8">MFS transporter</fullName>
    </submittedName>
</protein>
<feature type="transmembrane region" description="Helical" evidence="6">
    <location>
        <begin position="428"/>
        <end position="451"/>
    </location>
</feature>
<accession>A0A6L9XTQ7</accession>
<dbReference type="CDD" id="cd17370">
    <property type="entry name" value="MFS_MJ1317_like"/>
    <property type="match status" value="1"/>
</dbReference>
<feature type="region of interest" description="Disordered" evidence="5">
    <location>
        <begin position="1"/>
        <end position="52"/>
    </location>
</feature>
<dbReference type="GO" id="GO:0022857">
    <property type="term" value="F:transmembrane transporter activity"/>
    <property type="evidence" value="ECO:0007669"/>
    <property type="project" value="InterPro"/>
</dbReference>
<feature type="transmembrane region" description="Helical" evidence="6">
    <location>
        <begin position="361"/>
        <end position="385"/>
    </location>
</feature>
<gene>
    <name evidence="8" type="ORF">G3T36_02795</name>
</gene>
<evidence type="ECO:0000259" key="7">
    <source>
        <dbReference type="PROSITE" id="PS50850"/>
    </source>
</evidence>
<comment type="subcellular location">
    <subcellularLocation>
        <location evidence="1">Cell membrane</location>
        <topology evidence="1">Multi-pass membrane protein</topology>
    </subcellularLocation>
</comment>
<feature type="transmembrane region" description="Helical" evidence="6">
    <location>
        <begin position="338"/>
        <end position="355"/>
    </location>
</feature>
<feature type="transmembrane region" description="Helical" evidence="6">
    <location>
        <begin position="132"/>
        <end position="161"/>
    </location>
</feature>
<sequence length="463" mass="48311">MYLSFSDRGKNTATAEPESESGSETASATATTTESETGTVPESAGTASASATGTTRKTVTRVSSVVVSLGIVSMFTDISSESVSAILPLYITGVLGLSTVAYGFIDGLYQGVSAIVRIAGGWAADKGDQPKWIAFFGYGVSAIARIGLLFATGFAAITAIVTIDRLGKGVRTAPRDALISASSTPSNLGRSFGVHRMLDTVGAAVGPLLAFLILFLIPDGYNTVFVVSLACAILGVAILGILVPNKRPRADRAAADHRPRHPFRWRQLNDPRLRRVLLVSGLFGLLTIGDGFIYLVLQSRSSFAAEWFPLMYVGTNIAFLALAVPLGRLSDRFGRARVFVIGHIALLAAYIFAAVPVAGIATTILCLALLGTFYAATDGILAALASESTPAESRGTGIAAAQTVVALSRLVASTGFGLLWFAVGRESAMFIVAIALAAVIPIVAYLLRGFFTQRTASSGKMAA</sequence>
<dbReference type="InterPro" id="IPR020846">
    <property type="entry name" value="MFS_dom"/>
</dbReference>
<comment type="caution">
    <text evidence="8">The sequence shown here is derived from an EMBL/GenBank/DDBJ whole genome shotgun (WGS) entry which is preliminary data.</text>
</comment>
<dbReference type="EMBL" id="JAAGWY010000001">
    <property type="protein sequence ID" value="NEN04789.1"/>
    <property type="molecule type" value="Genomic_DNA"/>
</dbReference>
<evidence type="ECO:0000256" key="1">
    <source>
        <dbReference type="ARBA" id="ARBA00004651"/>
    </source>
</evidence>
<dbReference type="InterPro" id="IPR036259">
    <property type="entry name" value="MFS_trans_sf"/>
</dbReference>
<feature type="compositionally biased region" description="Low complexity" evidence="5">
    <location>
        <begin position="12"/>
        <end position="52"/>
    </location>
</feature>
<keyword evidence="2 6" id="KW-0812">Transmembrane</keyword>
<evidence type="ECO:0000313" key="8">
    <source>
        <dbReference type="EMBL" id="NEN04789.1"/>
    </source>
</evidence>
<evidence type="ECO:0000256" key="3">
    <source>
        <dbReference type="ARBA" id="ARBA00022989"/>
    </source>
</evidence>
<name>A0A6L9XTQ7_9MICO</name>
<dbReference type="Gene3D" id="1.20.1250.20">
    <property type="entry name" value="MFS general substrate transporter like domains"/>
    <property type="match status" value="1"/>
</dbReference>
<feature type="transmembrane region" description="Helical" evidence="6">
    <location>
        <begin position="397"/>
        <end position="422"/>
    </location>
</feature>
<dbReference type="SUPFAM" id="SSF103473">
    <property type="entry name" value="MFS general substrate transporter"/>
    <property type="match status" value="1"/>
</dbReference>
<dbReference type="PANTHER" id="PTHR23518">
    <property type="entry name" value="C-METHYLTRANSFERASE"/>
    <property type="match status" value="1"/>
</dbReference>
<evidence type="ECO:0000256" key="4">
    <source>
        <dbReference type="ARBA" id="ARBA00023136"/>
    </source>
</evidence>
<dbReference type="Proteomes" id="UP000474967">
    <property type="component" value="Unassembled WGS sequence"/>
</dbReference>
<evidence type="ECO:0000256" key="5">
    <source>
        <dbReference type="SAM" id="MobiDB-lite"/>
    </source>
</evidence>